<dbReference type="GO" id="GO:0044782">
    <property type="term" value="P:cilium organization"/>
    <property type="evidence" value="ECO:0007669"/>
    <property type="project" value="TreeGrafter"/>
</dbReference>
<keyword evidence="5" id="KW-0963">Cytoplasm</keyword>
<evidence type="ECO:0000256" key="13">
    <source>
        <dbReference type="SAM" id="MobiDB-lite"/>
    </source>
</evidence>
<keyword evidence="12" id="KW-0966">Cell projection</keyword>
<dbReference type="GeneID" id="109108012"/>
<accession>A0A9Q9YZN1</accession>
<evidence type="ECO:0000256" key="12">
    <source>
        <dbReference type="ARBA" id="ARBA00023273"/>
    </source>
</evidence>
<evidence type="ECO:0000256" key="7">
    <source>
        <dbReference type="ARBA" id="ARBA00022737"/>
    </source>
</evidence>
<dbReference type="OrthoDB" id="10013020at2759"/>
<protein>
    <submittedName>
        <fullName evidence="14">WD repeat-containing and planar cell polarity effector protein fritz homolog</fullName>
    </submittedName>
</protein>
<dbReference type="Proteomes" id="UP001155660">
    <property type="component" value="Chromosome A17"/>
</dbReference>
<keyword evidence="8" id="KW-0970">Cilium biogenesis/degradation</keyword>
<evidence type="ECO:0000256" key="5">
    <source>
        <dbReference type="ARBA" id="ARBA00022490"/>
    </source>
</evidence>
<dbReference type="GO" id="GO:0005886">
    <property type="term" value="C:plasma membrane"/>
    <property type="evidence" value="ECO:0007669"/>
    <property type="project" value="UniProtKB-SubCell"/>
</dbReference>
<comment type="subcellular location">
    <subcellularLocation>
        <location evidence="1">Cell membrane</location>
    </subcellularLocation>
    <subcellularLocation>
        <location evidence="2">Cytoplasm</location>
        <location evidence="2">Cytoskeleton</location>
        <location evidence="2">Cilium axoneme</location>
    </subcellularLocation>
</comment>
<dbReference type="RefSeq" id="XP_042629322.1">
    <property type="nucleotide sequence ID" value="XM_042773388.1"/>
</dbReference>
<proteinExistence type="inferred from homology"/>
<dbReference type="PANTHER" id="PTHR13667">
    <property type="entry name" value="HOMOLOC-13"/>
    <property type="match status" value="1"/>
</dbReference>
<dbReference type="GO" id="GO:0045184">
    <property type="term" value="P:establishment of protein localization"/>
    <property type="evidence" value="ECO:0007669"/>
    <property type="project" value="TreeGrafter"/>
</dbReference>
<reference evidence="14" key="1">
    <citation type="submission" date="2025-08" db="UniProtKB">
        <authorList>
            <consortium name="RefSeq"/>
        </authorList>
    </citation>
    <scope>IDENTIFICATION</scope>
    <source>
        <tissue evidence="14">Muscle</tissue>
    </source>
</reference>
<dbReference type="PANTHER" id="PTHR13667:SF5">
    <property type="entry name" value="WD REPEAT-CONTAINING AND PLANAR CELL POLARITY EFFECTOR PROTEIN FRITZ HOMOLOG"/>
    <property type="match status" value="1"/>
</dbReference>
<evidence type="ECO:0000256" key="8">
    <source>
        <dbReference type="ARBA" id="ARBA00022794"/>
    </source>
</evidence>
<name>A0A9Q9YZN1_CYPCA</name>
<keyword evidence="4" id="KW-1003">Cell membrane</keyword>
<evidence type="ECO:0000256" key="1">
    <source>
        <dbReference type="ARBA" id="ARBA00004236"/>
    </source>
</evidence>
<evidence type="ECO:0000256" key="9">
    <source>
        <dbReference type="ARBA" id="ARBA00023069"/>
    </source>
</evidence>
<evidence type="ECO:0000313" key="14">
    <source>
        <dbReference type="RefSeq" id="XP_042629322.1"/>
    </source>
</evidence>
<evidence type="ECO:0000256" key="6">
    <source>
        <dbReference type="ARBA" id="ARBA00022574"/>
    </source>
</evidence>
<sequence>MSFCLAELYLWSFRNSLQVPDTDIGTYQLYEKGEPASPTDQHYYNEKQQFADSRGYPWFLSNRRPEKLRDALMELEELLQSCPVMSVRWRSKQCCQLLLRSGVLVTLILGGAQVERVAIDRTLVGGDYLLTPSYVSLTAHFSHSSMGLGGMHTHRSQTSVHSVSPSSVTPNGSLKGTNKCTCTSVIVRSLPAIHTFDGEESGVSGLPEQEEPELT</sequence>
<evidence type="ECO:0000256" key="4">
    <source>
        <dbReference type="ARBA" id="ARBA00022475"/>
    </source>
</evidence>
<dbReference type="GO" id="GO:0007399">
    <property type="term" value="P:nervous system development"/>
    <property type="evidence" value="ECO:0007669"/>
    <property type="project" value="TreeGrafter"/>
</dbReference>
<dbReference type="KEGG" id="ccar:109108012"/>
<evidence type="ECO:0000256" key="3">
    <source>
        <dbReference type="ARBA" id="ARBA00006059"/>
    </source>
</evidence>
<keyword evidence="6" id="KW-0853">WD repeat</keyword>
<keyword evidence="7" id="KW-0677">Repeat</keyword>
<evidence type="ECO:0000256" key="10">
    <source>
        <dbReference type="ARBA" id="ARBA00023136"/>
    </source>
</evidence>
<comment type="similarity">
    <text evidence="3">Belongs to the WD repeat fritz family.</text>
</comment>
<dbReference type="AlphaFoldDB" id="A0A9Q9YZN1"/>
<dbReference type="GO" id="GO:0097541">
    <property type="term" value="C:axonemal basal plate"/>
    <property type="evidence" value="ECO:0007669"/>
    <property type="project" value="TreeGrafter"/>
</dbReference>
<organism evidence="14">
    <name type="scientific">Cyprinus carpio</name>
    <name type="common">Common carp</name>
    <dbReference type="NCBI Taxonomy" id="7962"/>
    <lineage>
        <taxon>Eukaryota</taxon>
        <taxon>Metazoa</taxon>
        <taxon>Chordata</taxon>
        <taxon>Craniata</taxon>
        <taxon>Vertebrata</taxon>
        <taxon>Euteleostomi</taxon>
        <taxon>Actinopterygii</taxon>
        <taxon>Neopterygii</taxon>
        <taxon>Teleostei</taxon>
        <taxon>Ostariophysi</taxon>
        <taxon>Cypriniformes</taxon>
        <taxon>Cyprinidae</taxon>
        <taxon>Cyprininae</taxon>
        <taxon>Cyprinus</taxon>
    </lineage>
</organism>
<evidence type="ECO:0000256" key="2">
    <source>
        <dbReference type="ARBA" id="ARBA00004430"/>
    </source>
</evidence>
<dbReference type="InterPro" id="IPR024511">
    <property type="entry name" value="Frtz"/>
</dbReference>
<feature type="region of interest" description="Disordered" evidence="13">
    <location>
        <begin position="148"/>
        <end position="172"/>
    </location>
</feature>
<feature type="compositionally biased region" description="Low complexity" evidence="13">
    <location>
        <begin position="156"/>
        <end position="170"/>
    </location>
</feature>
<keyword evidence="10" id="KW-0472">Membrane</keyword>
<evidence type="ECO:0000256" key="11">
    <source>
        <dbReference type="ARBA" id="ARBA00023212"/>
    </source>
</evidence>
<dbReference type="Pfam" id="PF11768">
    <property type="entry name" value="Frtz"/>
    <property type="match status" value="1"/>
</dbReference>
<keyword evidence="11" id="KW-0206">Cytoskeleton</keyword>
<keyword evidence="9" id="KW-0969">Cilium</keyword>
<gene>
    <name evidence="14" type="primary">LOC109108012</name>
</gene>